<dbReference type="Gene3D" id="2.60.120.260">
    <property type="entry name" value="Galactose-binding domain-like"/>
    <property type="match status" value="1"/>
</dbReference>
<dbReference type="SUPFAM" id="SSF75005">
    <property type="entry name" value="Arabinanase/levansucrase/invertase"/>
    <property type="match status" value="1"/>
</dbReference>
<keyword evidence="13" id="KW-1185">Reference proteome</keyword>
<dbReference type="InterPro" id="IPR052176">
    <property type="entry name" value="Glycosyl_Hydrlase_43_Enz"/>
</dbReference>
<keyword evidence="5" id="KW-0119">Carbohydrate metabolism</keyword>
<dbReference type="Proteomes" id="UP000570514">
    <property type="component" value="Unassembled WGS sequence"/>
</dbReference>
<accession>A0A846N274</accession>
<feature type="chain" id="PRO_5032415519" description="CBM6 domain-containing protein" evidence="10">
    <location>
        <begin position="22"/>
        <end position="462"/>
    </location>
</feature>
<dbReference type="PANTHER" id="PTHR43772:SF2">
    <property type="entry name" value="PUTATIVE (AFU_ORTHOLOGUE AFUA_2G04480)-RELATED"/>
    <property type="match status" value="1"/>
</dbReference>
<feature type="site" description="Important for catalytic activity, responsible for pKa modulation of the active site Glu and correct orientation of both the proton donor and substrate" evidence="8">
    <location>
        <position position="151"/>
    </location>
</feature>
<dbReference type="AlphaFoldDB" id="A0A846N274"/>
<keyword evidence="6 9" id="KW-0326">Glycosidase</keyword>
<evidence type="ECO:0000256" key="3">
    <source>
        <dbReference type="ARBA" id="ARBA00022729"/>
    </source>
</evidence>
<dbReference type="InterPro" id="IPR006710">
    <property type="entry name" value="Glyco_hydro_43"/>
</dbReference>
<dbReference type="PROSITE" id="PS51175">
    <property type="entry name" value="CBM6"/>
    <property type="match status" value="1"/>
</dbReference>
<reference evidence="12 13" key="1">
    <citation type="submission" date="2020-03" db="EMBL/GenBank/DDBJ databases">
        <title>Genomic Encyclopedia of Type Strains, Phase IV (KMG-IV): sequencing the most valuable type-strain genomes for metagenomic binning, comparative biology and taxonomic classification.</title>
        <authorList>
            <person name="Goeker M."/>
        </authorList>
    </citation>
    <scope>NUCLEOTIDE SEQUENCE [LARGE SCALE GENOMIC DNA]</scope>
    <source>
        <strain evidence="12 13">DSM 19867</strain>
    </source>
</reference>
<protein>
    <recommendedName>
        <fullName evidence="11">CBM6 domain-containing protein</fullName>
    </recommendedName>
</protein>
<dbReference type="InterPro" id="IPR005084">
    <property type="entry name" value="CBM6"/>
</dbReference>
<proteinExistence type="inferred from homology"/>
<feature type="domain" description="CBM6" evidence="11">
    <location>
        <begin position="319"/>
        <end position="457"/>
    </location>
</feature>
<evidence type="ECO:0000259" key="11">
    <source>
        <dbReference type="PROSITE" id="PS51175"/>
    </source>
</evidence>
<dbReference type="Pfam" id="PF04616">
    <property type="entry name" value="Glyco_hydro_43"/>
    <property type="match status" value="1"/>
</dbReference>
<evidence type="ECO:0000256" key="1">
    <source>
        <dbReference type="ARBA" id="ARBA00009865"/>
    </source>
</evidence>
<dbReference type="SUPFAM" id="SSF49785">
    <property type="entry name" value="Galactose-binding domain-like"/>
    <property type="match status" value="1"/>
</dbReference>
<dbReference type="CDD" id="cd18618">
    <property type="entry name" value="GH43_Xsa43E-like"/>
    <property type="match status" value="1"/>
</dbReference>
<gene>
    <name evidence="12" type="ORF">FHS83_002640</name>
</gene>
<evidence type="ECO:0000256" key="2">
    <source>
        <dbReference type="ARBA" id="ARBA00022651"/>
    </source>
</evidence>
<dbReference type="RefSeq" id="WP_167083421.1">
    <property type="nucleotide sequence ID" value="NZ_BAAADC010000001.1"/>
</dbReference>
<dbReference type="GO" id="GO:0045493">
    <property type="term" value="P:xylan catabolic process"/>
    <property type="evidence" value="ECO:0007669"/>
    <property type="project" value="UniProtKB-KW"/>
</dbReference>
<evidence type="ECO:0000313" key="13">
    <source>
        <dbReference type="Proteomes" id="UP000570514"/>
    </source>
</evidence>
<evidence type="ECO:0000256" key="9">
    <source>
        <dbReference type="RuleBase" id="RU361187"/>
    </source>
</evidence>
<dbReference type="CDD" id="cd04084">
    <property type="entry name" value="CBM6_xylanase-like"/>
    <property type="match status" value="1"/>
</dbReference>
<keyword evidence="4 9" id="KW-0378">Hydrolase</keyword>
<feature type="active site" description="Proton donor" evidence="7">
    <location>
        <position position="199"/>
    </location>
</feature>
<evidence type="ECO:0000256" key="8">
    <source>
        <dbReference type="PIRSR" id="PIRSR606710-2"/>
    </source>
</evidence>
<organism evidence="12 13">
    <name type="scientific">Rhizomicrobium palustre</name>
    <dbReference type="NCBI Taxonomy" id="189966"/>
    <lineage>
        <taxon>Bacteria</taxon>
        <taxon>Pseudomonadati</taxon>
        <taxon>Pseudomonadota</taxon>
        <taxon>Alphaproteobacteria</taxon>
        <taxon>Micropepsales</taxon>
        <taxon>Micropepsaceae</taxon>
        <taxon>Rhizomicrobium</taxon>
    </lineage>
</organism>
<evidence type="ECO:0000256" key="7">
    <source>
        <dbReference type="PIRSR" id="PIRSR606710-1"/>
    </source>
</evidence>
<dbReference type="GO" id="GO:0004553">
    <property type="term" value="F:hydrolase activity, hydrolyzing O-glycosyl compounds"/>
    <property type="evidence" value="ECO:0007669"/>
    <property type="project" value="InterPro"/>
</dbReference>
<name>A0A846N274_9PROT</name>
<evidence type="ECO:0000256" key="10">
    <source>
        <dbReference type="SAM" id="SignalP"/>
    </source>
</evidence>
<evidence type="ECO:0000256" key="6">
    <source>
        <dbReference type="ARBA" id="ARBA00023295"/>
    </source>
</evidence>
<comment type="caution">
    <text evidence="12">The sequence shown here is derived from an EMBL/GenBank/DDBJ whole genome shotgun (WGS) entry which is preliminary data.</text>
</comment>
<dbReference type="SMART" id="SM00606">
    <property type="entry name" value="CBD_IV"/>
    <property type="match status" value="1"/>
</dbReference>
<sequence length="462" mass="51468">MMRTHGFACLVAFSLAVDAQAENPIIQTRFTADPAPLVHDGTVYLYTSHDEDDARGFVMRDWRLYTSKDMVNWTDHGAVASLATFPWARQDNDAWAPQVVERGKKFYLYVPISVEGWPKNVIAVAVADKPEGPFKDALGHPLIAKASYNIDPTVFVDDDGQAYLYWGNPEPYYVKLNKDMISYSGEVTKAGPKLTNYQEGPWFYKRKGKYYLAYASTCCSEGIGYAMSDSPTGPWKQMNPLMEPNKASSGNHPGIIDFKGNSYVFGFNYQLNFAETPIHRERRSVTVAKFDYNADGSIPTQPWWNREGVKQLGTLDPFKRVEAETIAWTTAIQGGWDHTIDWAPCLKTEKDEKVGVYVTDVRGTCSIKVAGVDFAKGASSFTASVASGSQGGTLELHLDRADGPLIGSMKIANTGGWQAWREETMQVTGASGVHDLFLIFKGGRDEPLFNVDYWRFAKAEKK</sequence>
<dbReference type="GO" id="GO:0030246">
    <property type="term" value="F:carbohydrate binding"/>
    <property type="evidence" value="ECO:0007669"/>
    <property type="project" value="InterPro"/>
</dbReference>
<keyword evidence="2" id="KW-0858">Xylan degradation</keyword>
<dbReference type="EMBL" id="JAASRM010000001">
    <property type="protein sequence ID" value="NIK89322.1"/>
    <property type="molecule type" value="Genomic_DNA"/>
</dbReference>
<evidence type="ECO:0000256" key="4">
    <source>
        <dbReference type="ARBA" id="ARBA00022801"/>
    </source>
</evidence>
<comment type="similarity">
    <text evidence="1 9">Belongs to the glycosyl hydrolase 43 family.</text>
</comment>
<dbReference type="PANTHER" id="PTHR43772">
    <property type="entry name" value="ENDO-1,4-BETA-XYLANASE"/>
    <property type="match status" value="1"/>
</dbReference>
<keyword evidence="2" id="KW-0624">Polysaccharide degradation</keyword>
<feature type="signal peptide" evidence="10">
    <location>
        <begin position="1"/>
        <end position="21"/>
    </location>
</feature>
<dbReference type="Pfam" id="PF03422">
    <property type="entry name" value="CBM_6"/>
    <property type="match status" value="1"/>
</dbReference>
<evidence type="ECO:0000256" key="5">
    <source>
        <dbReference type="ARBA" id="ARBA00023277"/>
    </source>
</evidence>
<dbReference type="InterPro" id="IPR008979">
    <property type="entry name" value="Galactose-bd-like_sf"/>
</dbReference>
<keyword evidence="3 10" id="KW-0732">Signal</keyword>
<dbReference type="Gene3D" id="2.115.10.20">
    <property type="entry name" value="Glycosyl hydrolase domain, family 43"/>
    <property type="match status" value="1"/>
</dbReference>
<dbReference type="InterPro" id="IPR006584">
    <property type="entry name" value="Cellulose-bd_IV"/>
</dbReference>
<dbReference type="InterPro" id="IPR023296">
    <property type="entry name" value="Glyco_hydro_beta-prop_sf"/>
</dbReference>
<feature type="active site" description="Proton acceptor" evidence="7">
    <location>
        <position position="33"/>
    </location>
</feature>
<evidence type="ECO:0000313" key="12">
    <source>
        <dbReference type="EMBL" id="NIK89322.1"/>
    </source>
</evidence>